<feature type="domain" description="NAD-dependent epimerase/dehydratase" evidence="3">
    <location>
        <begin position="3"/>
        <end position="262"/>
    </location>
</feature>
<dbReference type="EMBL" id="FUWJ01000001">
    <property type="protein sequence ID" value="SJZ42103.1"/>
    <property type="molecule type" value="Genomic_DNA"/>
</dbReference>
<accession>A0A1T4KID2</accession>
<sequence length="354" mass="38358">MRILVTGGAGFVGSSLAILFKRDRPKAEVVALDNLKRRGSELILGRLREAGVGFVHGDVRLAYDLDNAGGFDVMLECSAEPSVQAGYDGAPAYLIDSNLTGAVNCLEAARRNKAVLVFLSSSRVYPMKALREIPLEVKNERFVVRPGAHGLGWSEAGISADFPLAGARSLYGATKLAAELLIEEYRALYGLTAIVNRCGVLTGPWQMGKVDQGVFVLWAARHLFGGSLTYIGYGGQGRQVRDFLHVEDLYELIKLQLEAPQSWSDVPHNVGGGPALSLSLAELTRECRARAGRAIEIASDSVDRPYDVPYYVTDAGAVTGRSGWTPKWRAADVLDDIFGWLRTHQDALRPVLAG</sequence>
<proteinExistence type="inferred from homology"/>
<comment type="similarity">
    <text evidence="2">Belongs to the NAD(P)-dependent epimerase/dehydratase family.</text>
</comment>
<dbReference type="Pfam" id="PF01370">
    <property type="entry name" value="Epimerase"/>
    <property type="match status" value="1"/>
</dbReference>
<dbReference type="STRING" id="225324.SAMN02745126_00988"/>
<evidence type="ECO:0000256" key="2">
    <source>
        <dbReference type="ARBA" id="ARBA00007637"/>
    </source>
</evidence>
<evidence type="ECO:0000313" key="4">
    <source>
        <dbReference type="EMBL" id="SJZ42103.1"/>
    </source>
</evidence>
<dbReference type="InterPro" id="IPR001509">
    <property type="entry name" value="Epimerase_deHydtase"/>
</dbReference>
<dbReference type="Proteomes" id="UP000190092">
    <property type="component" value="Unassembled WGS sequence"/>
</dbReference>
<reference evidence="5" key="1">
    <citation type="submission" date="2017-02" db="EMBL/GenBank/DDBJ databases">
        <authorList>
            <person name="Varghese N."/>
            <person name="Submissions S."/>
        </authorList>
    </citation>
    <scope>NUCLEOTIDE SEQUENCE [LARGE SCALE GENOMIC DNA]</scope>
    <source>
        <strain evidence="5">ATCC 27094</strain>
    </source>
</reference>
<gene>
    <name evidence="4" type="ORF">SAMN02745126_00988</name>
</gene>
<comment type="pathway">
    <text evidence="1">Bacterial outer membrane biogenesis; LPS O-antigen biosynthesis.</text>
</comment>
<protein>
    <submittedName>
        <fullName evidence="4">CDP-paratose 2-epimerase</fullName>
    </submittedName>
</protein>
<dbReference type="OrthoDB" id="9801785at2"/>
<dbReference type="InterPro" id="IPR036291">
    <property type="entry name" value="NAD(P)-bd_dom_sf"/>
</dbReference>
<organism evidence="4 5">
    <name type="scientific">Enhydrobacter aerosaccus</name>
    <dbReference type="NCBI Taxonomy" id="225324"/>
    <lineage>
        <taxon>Bacteria</taxon>
        <taxon>Pseudomonadati</taxon>
        <taxon>Pseudomonadota</taxon>
        <taxon>Alphaproteobacteria</taxon>
        <taxon>Hyphomicrobiales</taxon>
        <taxon>Enhydrobacter</taxon>
    </lineage>
</organism>
<dbReference type="PANTHER" id="PTHR43000">
    <property type="entry name" value="DTDP-D-GLUCOSE 4,6-DEHYDRATASE-RELATED"/>
    <property type="match status" value="1"/>
</dbReference>
<evidence type="ECO:0000313" key="5">
    <source>
        <dbReference type="Proteomes" id="UP000190092"/>
    </source>
</evidence>
<dbReference type="AlphaFoldDB" id="A0A1T4KID2"/>
<evidence type="ECO:0000256" key="1">
    <source>
        <dbReference type="ARBA" id="ARBA00005125"/>
    </source>
</evidence>
<dbReference type="SUPFAM" id="SSF51735">
    <property type="entry name" value="NAD(P)-binding Rossmann-fold domains"/>
    <property type="match status" value="1"/>
</dbReference>
<dbReference type="RefSeq" id="WP_085932665.1">
    <property type="nucleotide sequence ID" value="NZ_FUWJ01000001.1"/>
</dbReference>
<dbReference type="Gene3D" id="3.40.50.720">
    <property type="entry name" value="NAD(P)-binding Rossmann-like Domain"/>
    <property type="match status" value="1"/>
</dbReference>
<evidence type="ECO:0000259" key="3">
    <source>
        <dbReference type="Pfam" id="PF01370"/>
    </source>
</evidence>
<keyword evidence="5" id="KW-1185">Reference proteome</keyword>
<name>A0A1T4KID2_9HYPH</name>